<evidence type="ECO:0000313" key="11">
    <source>
        <dbReference type="Proteomes" id="UP000095280"/>
    </source>
</evidence>
<dbReference type="WBParaSite" id="snap_masked-unitig_5846-processed-gene-0.0-mRNA-1">
    <property type="protein sequence ID" value="snap_masked-unitig_5846-processed-gene-0.0-mRNA-1"/>
    <property type="gene ID" value="snap_masked-unitig_5846-processed-gene-0.0"/>
</dbReference>
<feature type="binding site" evidence="8">
    <location>
        <position position="562"/>
    </location>
    <ligand>
        <name>Mg(2+)</name>
        <dbReference type="ChEBI" id="CHEBI:18420"/>
        <label>1</label>
    </ligand>
</feature>
<evidence type="ECO:0000256" key="1">
    <source>
        <dbReference type="ARBA" id="ARBA00010702"/>
    </source>
</evidence>
<dbReference type="Proteomes" id="UP000095280">
    <property type="component" value="Unplaced"/>
</dbReference>
<name>A0A1I8JSF3_9PLAT</name>
<evidence type="ECO:0000256" key="4">
    <source>
        <dbReference type="ARBA" id="ARBA00049725"/>
    </source>
</evidence>
<dbReference type="InterPro" id="IPR010920">
    <property type="entry name" value="LSM_dom_sf"/>
</dbReference>
<dbReference type="Gene3D" id="2.30.30.100">
    <property type="match status" value="1"/>
</dbReference>
<protein>
    <recommendedName>
        <fullName evidence="5">ADP-ribosylhydrolase ARH1</fullName>
        <ecNumber evidence="4">3.2.2.19</ecNumber>
    </recommendedName>
    <alternativeName>
        <fullName evidence="6">ADP-ribose-L-arginine cleaving enzyme</fullName>
    </alternativeName>
    <alternativeName>
        <fullName evidence="7">[Protein ADP-ribosylarginine] hydrolase</fullName>
    </alternativeName>
</protein>
<evidence type="ECO:0000256" key="5">
    <source>
        <dbReference type="ARBA" id="ARBA00049773"/>
    </source>
</evidence>
<dbReference type="InterPro" id="IPR036705">
    <property type="entry name" value="Ribosyl_crysJ1_sf"/>
</dbReference>
<evidence type="ECO:0000256" key="7">
    <source>
        <dbReference type="ARBA" id="ARBA00049810"/>
    </source>
</evidence>
<evidence type="ECO:0000313" key="12">
    <source>
        <dbReference type="WBParaSite" id="snap_masked-unitig_5846-processed-gene-0.0-mRNA-1"/>
    </source>
</evidence>
<evidence type="ECO:0000259" key="10">
    <source>
        <dbReference type="Pfam" id="PF01423"/>
    </source>
</evidence>
<feature type="domain" description="Sm" evidence="10">
    <location>
        <begin position="131"/>
        <end position="157"/>
    </location>
</feature>
<dbReference type="Pfam" id="PF01423">
    <property type="entry name" value="LSM"/>
    <property type="match status" value="1"/>
</dbReference>
<evidence type="ECO:0000256" key="8">
    <source>
        <dbReference type="PIRSR" id="PIRSR605502-1"/>
    </source>
</evidence>
<keyword evidence="2" id="KW-0378">Hydrolase</keyword>
<feature type="binding site" evidence="8">
    <location>
        <position position="286"/>
    </location>
    <ligand>
        <name>Mg(2+)</name>
        <dbReference type="ChEBI" id="CHEBI:18420"/>
        <label>1</label>
    </ligand>
</feature>
<sequence>ETPEAAEAARKYPSLVLNIRSDIASGAPSKDAAPASKNNLAASCASEQQQKRCLQFEAEQKLQLEKQLERQRRKQQRSMRQHLAWQLDHRFSSPNCGPLHFLWRCANVSLEGESQPPRVAVYTRAMNQIDAIIRGRLVSFDRHVNLVLTDAVETRLVNLDTGCVRELQRKQRRNAKRAVARSAREVVRKKKIADFVEPVMIAKRLEMTVVAALVRVATMTSLASVGSRRTAQAYSAAMLLSACGDAMGYKNGEWEFCFDGSRLHAAVERMGGLNNLNITLPHFRVSDDTVMHMATAKALIAKATAPDEEQLYLQLAREYCDCMNYMAGRSPGDCTSFSCNDLIDTGGYKIEFNDRGGGCGGAMRSMCIGMVFWQPHQLKRLVSTAVEAGRMTHNHPTGYLGSLASAYFASLALQGQPLEKWGAELLQTALPAAWKYVEETDPQLPYKALRSPPQARDLAENKRHWPYFSTAWANYLRQRGLLDGRGPAQFKQPYGPAERDAFYKSLSYSGWGGASGHDAPMIAYDALLFACSAGSSGGGDEGSGEQWLRLCEAAVLHGGDNDSTGAIACCLYGLLNGGLEGVPDGHHSGLEFRSELASLGEQLHQVSEQL</sequence>
<dbReference type="SUPFAM" id="SSF50182">
    <property type="entry name" value="Sm-like ribonucleoproteins"/>
    <property type="match status" value="1"/>
</dbReference>
<dbReference type="Gene3D" id="1.10.4080.10">
    <property type="entry name" value="ADP-ribosylation/Crystallin J1"/>
    <property type="match status" value="1"/>
</dbReference>
<organism evidence="11 12">
    <name type="scientific">Macrostomum lignano</name>
    <dbReference type="NCBI Taxonomy" id="282301"/>
    <lineage>
        <taxon>Eukaryota</taxon>
        <taxon>Metazoa</taxon>
        <taxon>Spiralia</taxon>
        <taxon>Lophotrochozoa</taxon>
        <taxon>Platyhelminthes</taxon>
        <taxon>Rhabditophora</taxon>
        <taxon>Macrostomorpha</taxon>
        <taxon>Macrostomida</taxon>
        <taxon>Macrostomidae</taxon>
        <taxon>Macrostomum</taxon>
    </lineage>
</organism>
<feature type="binding site" evidence="8">
    <location>
        <position position="560"/>
    </location>
    <ligand>
        <name>Mg(2+)</name>
        <dbReference type="ChEBI" id="CHEBI:18420"/>
        <label>1</label>
    </ligand>
</feature>
<evidence type="ECO:0000256" key="9">
    <source>
        <dbReference type="SAM" id="Coils"/>
    </source>
</evidence>
<dbReference type="AlphaFoldDB" id="A0A1I8JSF3"/>
<evidence type="ECO:0000256" key="2">
    <source>
        <dbReference type="ARBA" id="ARBA00022801"/>
    </source>
</evidence>
<dbReference type="EC" id="3.2.2.19" evidence="4"/>
<dbReference type="PANTHER" id="PTHR16222:SF26">
    <property type="entry name" value="ADP-RIBOSYLHYDROLASE ARH1"/>
    <property type="match status" value="1"/>
</dbReference>
<dbReference type="InterPro" id="IPR001163">
    <property type="entry name" value="Sm_dom_euk/arc"/>
</dbReference>
<dbReference type="PANTHER" id="PTHR16222">
    <property type="entry name" value="ADP-RIBOSYLGLYCOHYDROLASE"/>
    <property type="match status" value="1"/>
</dbReference>
<accession>A0A1I8JSF3</accession>
<evidence type="ECO:0000256" key="3">
    <source>
        <dbReference type="ARBA" id="ARBA00049582"/>
    </source>
</evidence>
<keyword evidence="9" id="KW-0175">Coiled coil</keyword>
<dbReference type="SUPFAM" id="SSF101478">
    <property type="entry name" value="ADP-ribosylglycohydrolase"/>
    <property type="match status" value="1"/>
</dbReference>
<proteinExistence type="inferred from homology"/>
<reference evidence="12" key="1">
    <citation type="submission" date="2016-11" db="UniProtKB">
        <authorList>
            <consortium name="WormBaseParasite"/>
        </authorList>
    </citation>
    <scope>IDENTIFICATION</scope>
</reference>
<comment type="function">
    <text evidence="3">Specifically acts as an arginine mono-ADP-ribosylhydrolase by mediating the removal of mono-ADP-ribose attached to arginine residues on proteins.</text>
</comment>
<dbReference type="InterPro" id="IPR050792">
    <property type="entry name" value="ADP-ribosylglycohydrolase"/>
</dbReference>
<feature type="binding site" evidence="8">
    <location>
        <position position="288"/>
    </location>
    <ligand>
        <name>Mg(2+)</name>
        <dbReference type="ChEBI" id="CHEBI:18420"/>
        <label>1</label>
    </ligand>
</feature>
<feature type="coiled-coil region" evidence="9">
    <location>
        <begin position="54"/>
        <end position="81"/>
    </location>
</feature>
<dbReference type="GO" id="GO:0046872">
    <property type="term" value="F:metal ion binding"/>
    <property type="evidence" value="ECO:0007669"/>
    <property type="project" value="UniProtKB-KW"/>
</dbReference>
<feature type="binding site" evidence="8">
    <location>
        <position position="287"/>
    </location>
    <ligand>
        <name>Mg(2+)</name>
        <dbReference type="ChEBI" id="CHEBI:18420"/>
        <label>1</label>
    </ligand>
</feature>
<keyword evidence="8" id="KW-0460">Magnesium</keyword>
<feature type="binding site" evidence="8">
    <location>
        <position position="563"/>
    </location>
    <ligand>
        <name>Mg(2+)</name>
        <dbReference type="ChEBI" id="CHEBI:18420"/>
        <label>1</label>
    </ligand>
</feature>
<dbReference type="GO" id="GO:0003875">
    <property type="term" value="F:ADP-ribosylarginine hydrolase activity"/>
    <property type="evidence" value="ECO:0007669"/>
    <property type="project" value="UniProtKB-EC"/>
</dbReference>
<dbReference type="InterPro" id="IPR005502">
    <property type="entry name" value="Ribosyl_crysJ1"/>
</dbReference>
<comment type="similarity">
    <text evidence="1">Belongs to the ADP-ribosylglycohydrolase family.</text>
</comment>
<dbReference type="Pfam" id="PF03747">
    <property type="entry name" value="ADP_ribosyl_GH"/>
    <property type="match status" value="1"/>
</dbReference>
<evidence type="ECO:0000256" key="6">
    <source>
        <dbReference type="ARBA" id="ARBA00049798"/>
    </source>
</evidence>
<keyword evidence="8" id="KW-0479">Metal-binding</keyword>
<comment type="cofactor">
    <cofactor evidence="8">
        <name>Mg(2+)</name>
        <dbReference type="ChEBI" id="CHEBI:18420"/>
    </cofactor>
    <text evidence="8">Binds 2 magnesium ions per subunit.</text>
</comment>
<keyword evidence="11" id="KW-1185">Reference proteome</keyword>